<dbReference type="PANTHER" id="PTHR43740:SF2">
    <property type="entry name" value="LEUCINE--TRNA LIGASE, MITOCHONDRIAL"/>
    <property type="match status" value="1"/>
</dbReference>
<feature type="domain" description="Leucyl-tRNA synthetase editing" evidence="14">
    <location>
        <begin position="218"/>
        <end position="411"/>
    </location>
</feature>
<organism evidence="15 16">
    <name type="scientific">Candidatus Woesebacteria bacterium GW2011_GWA2_33_28</name>
    <dbReference type="NCBI Taxonomy" id="1618561"/>
    <lineage>
        <taxon>Bacteria</taxon>
        <taxon>Candidatus Woeseibacteriota</taxon>
    </lineage>
</organism>
<dbReference type="Pfam" id="PF08264">
    <property type="entry name" value="Anticodon_1"/>
    <property type="match status" value="1"/>
</dbReference>
<keyword evidence="4 9" id="KW-0547">Nucleotide-binding</keyword>
<dbReference type="SUPFAM" id="SSF52374">
    <property type="entry name" value="Nucleotidylyl transferase"/>
    <property type="match status" value="1"/>
</dbReference>
<evidence type="ECO:0000256" key="10">
    <source>
        <dbReference type="RuleBase" id="RU363035"/>
    </source>
</evidence>
<feature type="domain" description="Aminoacyl-tRNA synthetase class Ia" evidence="11">
    <location>
        <begin position="424"/>
        <end position="613"/>
    </location>
</feature>
<gene>
    <name evidence="9" type="primary">leuS</name>
    <name evidence="15" type="ORF">UR38_C0007G0042</name>
</gene>
<dbReference type="SUPFAM" id="SSF47323">
    <property type="entry name" value="Anticodon-binding domain of a subclass of class I aminoacyl-tRNA synthetases"/>
    <property type="match status" value="1"/>
</dbReference>
<dbReference type="Pfam" id="PF09334">
    <property type="entry name" value="tRNA-synt_1g"/>
    <property type="match status" value="1"/>
</dbReference>
<protein>
    <recommendedName>
        <fullName evidence="9">Leucine--tRNA ligase</fullName>
        <ecNumber evidence="9">6.1.1.4</ecNumber>
    </recommendedName>
    <alternativeName>
        <fullName evidence="9">Leucyl-tRNA synthetase</fullName>
        <shortName evidence="9">LeuRS</shortName>
    </alternativeName>
</protein>
<evidence type="ECO:0000256" key="8">
    <source>
        <dbReference type="ARBA" id="ARBA00047469"/>
    </source>
</evidence>
<keyword evidence="3 9" id="KW-0436">Ligase</keyword>
<keyword evidence="5 9" id="KW-0067">ATP-binding</keyword>
<dbReference type="Gene3D" id="1.10.730.10">
    <property type="entry name" value="Isoleucyl-tRNA Synthetase, Domain 1"/>
    <property type="match status" value="2"/>
</dbReference>
<evidence type="ECO:0000256" key="9">
    <source>
        <dbReference type="HAMAP-Rule" id="MF_00049"/>
    </source>
</evidence>
<evidence type="ECO:0000256" key="6">
    <source>
        <dbReference type="ARBA" id="ARBA00022917"/>
    </source>
</evidence>
<dbReference type="InterPro" id="IPR009008">
    <property type="entry name" value="Val/Leu/Ile-tRNA-synth_edit"/>
</dbReference>
<dbReference type="Pfam" id="PF13603">
    <property type="entry name" value="tRNA-synt_1_2"/>
    <property type="match status" value="1"/>
</dbReference>
<sequence>MIYDHKKIEKKWQKKWEKDGIYKTSENKNKKRYVLDMFPYPSGASMHVGHLEGYVGTDILSRYLRMKGIDILHPMGWDAFGLPAENYAIKTGIHPDKETHKNILNFKKQLMASGLSYDWDKEIDTSSPEFYKWTQWLFIKLFEKGLAYKKKSPVNWCPKDETVLANEQVEDGKCERCDTPVIKKDLDQWFFKITDYSDRLISGLDGIDWLEEVKTQQKNWIGRKEGINISYEIDGYKDKVTVFTTAPVNFGATFIVIAPEHELISKIINGEIKVDDLIKNKVKKYYEMAMSKSDQERITEGKEKTGEFTCLYAINHLTNEKLPIWVTDFVLANVGTGAVQGCPGHDKRDFQFAKKFGLPIKRVVVGADGDESEIKLESQVIEHGKKGTFINSEFLNGMDFEEGLRKTMDYFEEKGWGKRVISYHIRDWLISRQRYWGCPIPMIYCDKCGWNPVPESELPVLLPTDVDFLPHGESPIARSTSFQKDVVCPSCGKPAKREVDTMDTYVDSSWYFLRFCDPKNTKEFASKEKIIPVNDYVGGGHVVQHLLFARFFWKVLFDLGYIDKKMGDEPFLKLRAPGWILGPDSRKMSKRWGNVITPDDIIPKFGADTLRVYEMFMGPFDIMKPWNITGVEGAHRFLGRVWRLFHQTRNPSLITDKPVLSKMHQTIKKVGEDIENYKFNTAISSLMELVNVLSSCDSLNIDSLNILARLLAPFAPHLAEEIWHAILGQKNSIHISQWPTYDEKYLKSDEVTIVIQVNGKLRGQVVVDSVQATDKETIIKLAKTDEKVAKWLKSGKIKKEIFISNKLVNFVI</sequence>
<dbReference type="InterPro" id="IPR009080">
    <property type="entry name" value="tRNAsynth_Ia_anticodon-bd"/>
</dbReference>
<comment type="catalytic activity">
    <reaction evidence="8 9">
        <text>tRNA(Leu) + L-leucine + ATP = L-leucyl-tRNA(Leu) + AMP + diphosphate</text>
        <dbReference type="Rhea" id="RHEA:11688"/>
        <dbReference type="Rhea" id="RHEA-COMP:9613"/>
        <dbReference type="Rhea" id="RHEA-COMP:9622"/>
        <dbReference type="ChEBI" id="CHEBI:30616"/>
        <dbReference type="ChEBI" id="CHEBI:33019"/>
        <dbReference type="ChEBI" id="CHEBI:57427"/>
        <dbReference type="ChEBI" id="CHEBI:78442"/>
        <dbReference type="ChEBI" id="CHEBI:78494"/>
        <dbReference type="ChEBI" id="CHEBI:456215"/>
        <dbReference type="EC" id="6.1.1.4"/>
    </reaction>
</comment>
<evidence type="ECO:0000259" key="13">
    <source>
        <dbReference type="Pfam" id="PF09334"/>
    </source>
</evidence>
<dbReference type="PANTHER" id="PTHR43740">
    <property type="entry name" value="LEUCYL-TRNA SYNTHETASE"/>
    <property type="match status" value="1"/>
</dbReference>
<dbReference type="PATRIC" id="fig|1618561.3.peg.817"/>
<dbReference type="InterPro" id="IPR002300">
    <property type="entry name" value="aa-tRNA-synth_Ia"/>
</dbReference>
<dbReference type="GO" id="GO:0005829">
    <property type="term" value="C:cytosol"/>
    <property type="evidence" value="ECO:0007669"/>
    <property type="project" value="TreeGrafter"/>
</dbReference>
<dbReference type="SUPFAM" id="SSF50677">
    <property type="entry name" value="ValRS/IleRS/LeuRS editing domain"/>
    <property type="match status" value="1"/>
</dbReference>
<accession>A0A0F9ZRT1</accession>
<dbReference type="InterPro" id="IPR013155">
    <property type="entry name" value="M/V/L/I-tRNA-synth_anticd-bd"/>
</dbReference>
<dbReference type="InterPro" id="IPR001412">
    <property type="entry name" value="aa-tRNA-synth_I_CS"/>
</dbReference>
<dbReference type="AlphaFoldDB" id="A0A0F9ZRT1"/>
<evidence type="ECO:0000256" key="4">
    <source>
        <dbReference type="ARBA" id="ARBA00022741"/>
    </source>
</evidence>
<dbReference type="CDD" id="cd07958">
    <property type="entry name" value="Anticodon_Ia_Leu_BEm"/>
    <property type="match status" value="1"/>
</dbReference>
<dbReference type="GO" id="GO:0002161">
    <property type="term" value="F:aminoacyl-tRNA deacylase activity"/>
    <property type="evidence" value="ECO:0007669"/>
    <property type="project" value="InterPro"/>
</dbReference>
<keyword evidence="6 9" id="KW-0648">Protein biosynthesis</keyword>
<evidence type="ECO:0000313" key="15">
    <source>
        <dbReference type="EMBL" id="KKP46914.1"/>
    </source>
</evidence>
<evidence type="ECO:0000256" key="3">
    <source>
        <dbReference type="ARBA" id="ARBA00022598"/>
    </source>
</evidence>
<dbReference type="PROSITE" id="PS00178">
    <property type="entry name" value="AA_TRNA_LIGASE_I"/>
    <property type="match status" value="1"/>
</dbReference>
<dbReference type="FunFam" id="1.10.730.10:FF:000002">
    <property type="entry name" value="Leucine--tRNA ligase"/>
    <property type="match status" value="1"/>
</dbReference>
<dbReference type="Pfam" id="PF00133">
    <property type="entry name" value="tRNA-synt_1"/>
    <property type="match status" value="1"/>
</dbReference>
<dbReference type="InterPro" id="IPR014729">
    <property type="entry name" value="Rossmann-like_a/b/a_fold"/>
</dbReference>
<proteinExistence type="inferred from homology"/>
<feature type="domain" description="Methionyl/Valyl/Leucyl/Isoleucyl-tRNA synthetase anticodon-binding" evidence="12">
    <location>
        <begin position="656"/>
        <end position="771"/>
    </location>
</feature>
<dbReference type="Proteomes" id="UP000033995">
    <property type="component" value="Unassembled WGS sequence"/>
</dbReference>
<keyword evidence="2 9" id="KW-0963">Cytoplasm</keyword>
<name>A0A0F9ZRT1_9BACT</name>
<comment type="subcellular location">
    <subcellularLocation>
        <location evidence="9">Cytoplasm</location>
    </subcellularLocation>
</comment>
<dbReference type="InterPro" id="IPR015413">
    <property type="entry name" value="Methionyl/Leucyl_tRNA_Synth"/>
</dbReference>
<keyword evidence="7 9" id="KW-0030">Aminoacyl-tRNA synthetase</keyword>
<dbReference type="Gene3D" id="3.40.50.620">
    <property type="entry name" value="HUPs"/>
    <property type="match status" value="2"/>
</dbReference>
<dbReference type="InterPro" id="IPR002302">
    <property type="entry name" value="Leu-tRNA-ligase"/>
</dbReference>
<evidence type="ECO:0000259" key="14">
    <source>
        <dbReference type="Pfam" id="PF13603"/>
    </source>
</evidence>
<evidence type="ECO:0000256" key="7">
    <source>
        <dbReference type="ARBA" id="ARBA00023146"/>
    </source>
</evidence>
<evidence type="ECO:0000259" key="11">
    <source>
        <dbReference type="Pfam" id="PF00133"/>
    </source>
</evidence>
<dbReference type="PRINTS" id="PR00985">
    <property type="entry name" value="TRNASYNTHLEU"/>
</dbReference>
<evidence type="ECO:0000256" key="5">
    <source>
        <dbReference type="ARBA" id="ARBA00022840"/>
    </source>
</evidence>
<dbReference type="EC" id="6.1.1.4" evidence="9"/>
<evidence type="ECO:0000256" key="1">
    <source>
        <dbReference type="ARBA" id="ARBA00005594"/>
    </source>
</evidence>
<dbReference type="InterPro" id="IPR025709">
    <property type="entry name" value="Leu_tRNA-synth_edit"/>
</dbReference>
<comment type="caution">
    <text evidence="9">Lacks conserved residue(s) required for the propagation of feature annotation.</text>
</comment>
<feature type="domain" description="Methionyl/Leucyl tRNA synthetase" evidence="13">
    <location>
        <begin position="38"/>
        <end position="179"/>
    </location>
</feature>
<evidence type="ECO:0000259" key="12">
    <source>
        <dbReference type="Pfam" id="PF08264"/>
    </source>
</evidence>
<evidence type="ECO:0000256" key="2">
    <source>
        <dbReference type="ARBA" id="ARBA00022490"/>
    </source>
</evidence>
<dbReference type="CDD" id="cd00812">
    <property type="entry name" value="LeuRS_core"/>
    <property type="match status" value="1"/>
</dbReference>
<feature type="binding site" evidence="9">
    <location>
        <position position="590"/>
    </location>
    <ligand>
        <name>ATP</name>
        <dbReference type="ChEBI" id="CHEBI:30616"/>
    </ligand>
</feature>
<dbReference type="HAMAP" id="MF_00049_B">
    <property type="entry name" value="Leu_tRNA_synth_B"/>
    <property type="match status" value="1"/>
</dbReference>
<dbReference type="EMBL" id="LBOZ01000007">
    <property type="protein sequence ID" value="KKP46914.1"/>
    <property type="molecule type" value="Genomic_DNA"/>
</dbReference>
<reference evidence="15 16" key="1">
    <citation type="journal article" date="2015" name="Nature">
        <title>rRNA introns, odd ribosomes, and small enigmatic genomes across a large radiation of phyla.</title>
        <authorList>
            <person name="Brown C.T."/>
            <person name="Hug L.A."/>
            <person name="Thomas B.C."/>
            <person name="Sharon I."/>
            <person name="Castelle C.J."/>
            <person name="Singh A."/>
            <person name="Wilkins M.J."/>
            <person name="Williams K.H."/>
            <person name="Banfield J.F."/>
        </authorList>
    </citation>
    <scope>NUCLEOTIDE SEQUENCE [LARGE SCALE GENOMIC DNA]</scope>
</reference>
<evidence type="ECO:0000313" key="16">
    <source>
        <dbReference type="Proteomes" id="UP000033995"/>
    </source>
</evidence>
<comment type="similarity">
    <text evidence="1 9 10">Belongs to the class-I aminoacyl-tRNA synthetase family.</text>
</comment>
<dbReference type="NCBIfam" id="TIGR00396">
    <property type="entry name" value="leuS_bact"/>
    <property type="match status" value="1"/>
</dbReference>
<dbReference type="GO" id="GO:0006429">
    <property type="term" value="P:leucyl-tRNA aminoacylation"/>
    <property type="evidence" value="ECO:0007669"/>
    <property type="project" value="UniProtKB-UniRule"/>
</dbReference>
<comment type="caution">
    <text evidence="15">The sequence shown here is derived from an EMBL/GenBank/DDBJ whole genome shotgun (WGS) entry which is preliminary data.</text>
</comment>
<dbReference type="GO" id="GO:0004823">
    <property type="term" value="F:leucine-tRNA ligase activity"/>
    <property type="evidence" value="ECO:0007669"/>
    <property type="project" value="UniProtKB-UniRule"/>
</dbReference>
<dbReference type="GO" id="GO:0005524">
    <property type="term" value="F:ATP binding"/>
    <property type="evidence" value="ECO:0007669"/>
    <property type="project" value="UniProtKB-UniRule"/>
</dbReference>